<accession>A0A9W7AK93</accession>
<dbReference type="EMBL" id="BRXW01000672">
    <property type="protein sequence ID" value="GMH73289.1"/>
    <property type="molecule type" value="Genomic_DNA"/>
</dbReference>
<protein>
    <submittedName>
        <fullName evidence="2">Uncharacterized protein</fullName>
    </submittedName>
</protein>
<name>A0A9W7AK93_9STRA</name>
<feature type="compositionally biased region" description="Basic residues" evidence="1">
    <location>
        <begin position="88"/>
        <end position="102"/>
    </location>
</feature>
<dbReference type="Proteomes" id="UP001165122">
    <property type="component" value="Unassembled WGS sequence"/>
</dbReference>
<proteinExistence type="predicted"/>
<gene>
    <name evidence="2" type="ORF">TrLO_g999</name>
</gene>
<sequence length="262" mass="28891">MNALPVLSAYDEQRAKNIERNNSRLFSLGLMSAFEVKVSNLKARGATFVPEDDESSKSGSEYGDSDHDDNDEEETPQIVGAKADMLALKRKKSKKSISSKKAKPAEPSAPSRTSMRLRGLAPDGSEVTLDMPRTAEDRQKEYEARVVECREARLRAAAEVAKNGQNAAEMENSTASYEHCLMRVRTMSEKALQTRVKRIENAAGKHCIVKMAVFKSCLQDEGLYELSEIAGEALERLKAGSDEKDEESASSSKKKPAKAKKK</sequence>
<feature type="compositionally biased region" description="Acidic residues" evidence="1">
    <location>
        <begin position="66"/>
        <end position="75"/>
    </location>
</feature>
<feature type="region of interest" description="Disordered" evidence="1">
    <location>
        <begin position="44"/>
        <end position="128"/>
    </location>
</feature>
<dbReference type="OrthoDB" id="199263at2759"/>
<evidence type="ECO:0000256" key="1">
    <source>
        <dbReference type="SAM" id="MobiDB-lite"/>
    </source>
</evidence>
<evidence type="ECO:0000313" key="3">
    <source>
        <dbReference type="Proteomes" id="UP001165122"/>
    </source>
</evidence>
<evidence type="ECO:0000313" key="2">
    <source>
        <dbReference type="EMBL" id="GMH73289.1"/>
    </source>
</evidence>
<reference evidence="3" key="1">
    <citation type="journal article" date="2023" name="Commun. Biol.">
        <title>Genome analysis of Parmales, the sister group of diatoms, reveals the evolutionary specialization of diatoms from phago-mixotrophs to photoautotrophs.</title>
        <authorList>
            <person name="Ban H."/>
            <person name="Sato S."/>
            <person name="Yoshikawa S."/>
            <person name="Yamada K."/>
            <person name="Nakamura Y."/>
            <person name="Ichinomiya M."/>
            <person name="Sato N."/>
            <person name="Blanc-Mathieu R."/>
            <person name="Endo H."/>
            <person name="Kuwata A."/>
            <person name="Ogata H."/>
        </authorList>
    </citation>
    <scope>NUCLEOTIDE SEQUENCE [LARGE SCALE GENOMIC DNA]</scope>
    <source>
        <strain evidence="3">NIES 3700</strain>
    </source>
</reference>
<organism evidence="2 3">
    <name type="scientific">Triparma laevis f. longispina</name>
    <dbReference type="NCBI Taxonomy" id="1714387"/>
    <lineage>
        <taxon>Eukaryota</taxon>
        <taxon>Sar</taxon>
        <taxon>Stramenopiles</taxon>
        <taxon>Ochrophyta</taxon>
        <taxon>Bolidophyceae</taxon>
        <taxon>Parmales</taxon>
        <taxon>Triparmaceae</taxon>
        <taxon>Triparma</taxon>
    </lineage>
</organism>
<keyword evidence="3" id="KW-1185">Reference proteome</keyword>
<feature type="compositionally biased region" description="Basic residues" evidence="1">
    <location>
        <begin position="252"/>
        <end position="262"/>
    </location>
</feature>
<comment type="caution">
    <text evidence="2">The sequence shown here is derived from an EMBL/GenBank/DDBJ whole genome shotgun (WGS) entry which is preliminary data.</text>
</comment>
<feature type="region of interest" description="Disordered" evidence="1">
    <location>
        <begin position="238"/>
        <end position="262"/>
    </location>
</feature>
<dbReference type="AlphaFoldDB" id="A0A9W7AK93"/>